<dbReference type="SUPFAM" id="SSF53383">
    <property type="entry name" value="PLP-dependent transferases"/>
    <property type="match status" value="1"/>
</dbReference>
<dbReference type="PROSITE" id="PS00392">
    <property type="entry name" value="DDC_GAD_HDC_YDC"/>
    <property type="match status" value="1"/>
</dbReference>
<dbReference type="GO" id="GO:0030170">
    <property type="term" value="F:pyridoxal phosphate binding"/>
    <property type="evidence" value="ECO:0007669"/>
    <property type="project" value="InterPro"/>
</dbReference>
<dbReference type="PANTHER" id="PTHR45677:SF8">
    <property type="entry name" value="CYSTEINE SULFINIC ACID DECARBOXYLASE"/>
    <property type="match status" value="1"/>
</dbReference>
<evidence type="ECO:0000256" key="3">
    <source>
        <dbReference type="ARBA" id="ARBA00022793"/>
    </source>
</evidence>
<evidence type="ECO:0000256" key="1">
    <source>
        <dbReference type="ARBA" id="ARBA00001933"/>
    </source>
</evidence>
<keyword evidence="4 6" id="KW-0663">Pyridoxal phosphate</keyword>
<gene>
    <name evidence="8" type="ORF">GCM10011391_05940</name>
</gene>
<dbReference type="GO" id="GO:0004058">
    <property type="term" value="F:aromatic-L-amino-acid decarboxylase activity"/>
    <property type="evidence" value="ECO:0007669"/>
    <property type="project" value="UniProtKB-ARBA"/>
</dbReference>
<evidence type="ECO:0000256" key="5">
    <source>
        <dbReference type="ARBA" id="ARBA00023239"/>
    </source>
</evidence>
<dbReference type="InterPro" id="IPR015424">
    <property type="entry name" value="PyrdxlP-dep_Trfase"/>
</dbReference>
<organism evidence="8 9">
    <name type="scientific">Pullulanibacillus camelliae</name>
    <dbReference type="NCBI Taxonomy" id="1707096"/>
    <lineage>
        <taxon>Bacteria</taxon>
        <taxon>Bacillati</taxon>
        <taxon>Bacillota</taxon>
        <taxon>Bacilli</taxon>
        <taxon>Bacillales</taxon>
        <taxon>Sporolactobacillaceae</taxon>
        <taxon>Pullulanibacillus</taxon>
    </lineage>
</organism>
<dbReference type="RefSeq" id="WP_188688763.1">
    <property type="nucleotide sequence ID" value="NZ_BMIR01000001.1"/>
</dbReference>
<dbReference type="Gene3D" id="3.40.640.10">
    <property type="entry name" value="Type I PLP-dependent aspartate aminotransferase-like (Major domain)"/>
    <property type="match status" value="1"/>
</dbReference>
<dbReference type="Pfam" id="PF00282">
    <property type="entry name" value="Pyridoxal_deC"/>
    <property type="match status" value="1"/>
</dbReference>
<evidence type="ECO:0000256" key="4">
    <source>
        <dbReference type="ARBA" id="ARBA00022898"/>
    </source>
</evidence>
<evidence type="ECO:0000313" key="8">
    <source>
        <dbReference type="EMBL" id="GGE30175.1"/>
    </source>
</evidence>
<name>A0A8J2VMD5_9BACL</name>
<proteinExistence type="inferred from homology"/>
<dbReference type="GO" id="GO:0005737">
    <property type="term" value="C:cytoplasm"/>
    <property type="evidence" value="ECO:0007669"/>
    <property type="project" value="TreeGrafter"/>
</dbReference>
<comment type="caution">
    <text evidence="8">The sequence shown here is derived from an EMBL/GenBank/DDBJ whole genome shotgun (WGS) entry which is preliminary data.</text>
</comment>
<comment type="similarity">
    <text evidence="2 7">Belongs to the group II decarboxylase family.</text>
</comment>
<dbReference type="EMBL" id="BMIR01000001">
    <property type="protein sequence ID" value="GGE30175.1"/>
    <property type="molecule type" value="Genomic_DNA"/>
</dbReference>
<dbReference type="InterPro" id="IPR002129">
    <property type="entry name" value="PyrdxlP-dep_de-COase"/>
</dbReference>
<dbReference type="InterPro" id="IPR015422">
    <property type="entry name" value="PyrdxlP-dep_Trfase_small"/>
</dbReference>
<sequence length="509" mass="57337">MKVQKAQDLLSSLDFDSLFFHKGQAGLDAFEEAVNRTKALLLSEEETHVTPYSGETPLEVATRIDGLKVASEKGEGLEEILRDLQQRVFHPSVRVTHPTCIGHLHCPPLIASVIADLIIGVLNPSMDSWDQSPSATYVEQQLIQWICQQFKYPSSSDGVFTSGGTQSNYMALMLARDAFCLRELQWEVRRHGLPQQAKRMRILCSEYAHFTVQQAAVQLGLGEQSVIPVATNEKFQLDPCDLKDKLSTMKALKLLPFAIVATCGTTDFGSIDPLTELAEIATQHQLWLHVDAAYGGALVLSQRNQDKLKGIELADSITVDFHKLFYQTISCGAFLVKEKACFRLIERHASYLNPKEDEDEGVLNLVGKSLQTTRRFDALKILLSMRWVGTERFARMIDYTIDLAQGVVELMKGFPSLQVLNPHPEISAVVFRYVSQRHDEERDNQMNRRIQQMLLKQGHGLVAKTVVKGKVYLKLTLLNPRTTLSDIEKLCQKIIALGMRYTQMDMEVM</sequence>
<feature type="modified residue" description="N6-(pyridoxal phosphate)lysine" evidence="6">
    <location>
        <position position="323"/>
    </location>
</feature>
<keyword evidence="5 7" id="KW-0456">Lyase</keyword>
<evidence type="ECO:0000313" key="9">
    <source>
        <dbReference type="Proteomes" id="UP000628775"/>
    </source>
</evidence>
<dbReference type="InterPro" id="IPR021115">
    <property type="entry name" value="Pyridoxal-P_BS"/>
</dbReference>
<reference evidence="8" key="2">
    <citation type="submission" date="2020-09" db="EMBL/GenBank/DDBJ databases">
        <authorList>
            <person name="Sun Q."/>
            <person name="Zhou Y."/>
        </authorList>
    </citation>
    <scope>NUCLEOTIDE SEQUENCE</scope>
    <source>
        <strain evidence="8">CGMCC 1.15371</strain>
    </source>
</reference>
<dbReference type="Gene3D" id="1.20.1650.10">
    <property type="entry name" value="PLP-dependent transferases"/>
    <property type="match status" value="1"/>
</dbReference>
<reference evidence="8" key="1">
    <citation type="journal article" date="2014" name="Int. J. Syst. Evol. Microbiol.">
        <title>Complete genome sequence of Corynebacterium casei LMG S-19264T (=DSM 44701T), isolated from a smear-ripened cheese.</title>
        <authorList>
            <consortium name="US DOE Joint Genome Institute (JGI-PGF)"/>
            <person name="Walter F."/>
            <person name="Albersmeier A."/>
            <person name="Kalinowski J."/>
            <person name="Ruckert C."/>
        </authorList>
    </citation>
    <scope>NUCLEOTIDE SEQUENCE</scope>
    <source>
        <strain evidence="8">CGMCC 1.15371</strain>
    </source>
</reference>
<dbReference type="Gene3D" id="3.90.1150.10">
    <property type="entry name" value="Aspartate Aminotransferase, domain 1"/>
    <property type="match status" value="1"/>
</dbReference>
<evidence type="ECO:0000256" key="7">
    <source>
        <dbReference type="RuleBase" id="RU000382"/>
    </source>
</evidence>
<dbReference type="GO" id="GO:0019752">
    <property type="term" value="P:carboxylic acid metabolic process"/>
    <property type="evidence" value="ECO:0007669"/>
    <property type="project" value="InterPro"/>
</dbReference>
<dbReference type="AlphaFoldDB" id="A0A8J2VMD5"/>
<accession>A0A8J2VMD5</accession>
<dbReference type="Proteomes" id="UP000628775">
    <property type="component" value="Unassembled WGS sequence"/>
</dbReference>
<keyword evidence="9" id="KW-1185">Reference proteome</keyword>
<keyword evidence="3" id="KW-0210">Decarboxylase</keyword>
<comment type="cofactor">
    <cofactor evidence="1 6 7">
        <name>pyridoxal 5'-phosphate</name>
        <dbReference type="ChEBI" id="CHEBI:597326"/>
    </cofactor>
</comment>
<evidence type="ECO:0000256" key="2">
    <source>
        <dbReference type="ARBA" id="ARBA00009533"/>
    </source>
</evidence>
<dbReference type="InterPro" id="IPR015421">
    <property type="entry name" value="PyrdxlP-dep_Trfase_major"/>
</dbReference>
<dbReference type="PANTHER" id="PTHR45677">
    <property type="entry name" value="GLUTAMATE DECARBOXYLASE-RELATED"/>
    <property type="match status" value="1"/>
</dbReference>
<protein>
    <submittedName>
        <fullName evidence="8">L-2,4-diaminobutyrate decarboxylase</fullName>
    </submittedName>
</protein>
<evidence type="ECO:0000256" key="6">
    <source>
        <dbReference type="PIRSR" id="PIRSR602129-50"/>
    </source>
</evidence>
<dbReference type="CDD" id="cd06450">
    <property type="entry name" value="DOPA_deC_like"/>
    <property type="match status" value="1"/>
</dbReference>